<accession>A0A0F3Q9E7</accession>
<dbReference type="InterPro" id="IPR050238">
    <property type="entry name" value="DNA_Rep/Repair_Clamp_Loader"/>
</dbReference>
<dbReference type="PANTHER" id="PTHR11669">
    <property type="entry name" value="REPLICATION FACTOR C / DNA POLYMERASE III GAMMA-TAU SUBUNIT"/>
    <property type="match status" value="1"/>
</dbReference>
<reference evidence="1 2" key="1">
    <citation type="submission" date="2015-02" db="EMBL/GenBank/DDBJ databases">
        <title>Genome Sequencing of Rickettsiales.</title>
        <authorList>
            <person name="Daugherty S.C."/>
            <person name="Su Q."/>
            <person name="Abolude K."/>
            <person name="Beier-Sexton M."/>
            <person name="Carlyon J.A."/>
            <person name="Carter R."/>
            <person name="Day N.P."/>
            <person name="Dumler S.J."/>
            <person name="Dyachenko V."/>
            <person name="Godinez A."/>
            <person name="Kurtti T.J."/>
            <person name="Lichay M."/>
            <person name="Mullins K.E."/>
            <person name="Ott S."/>
            <person name="Pappas-Brown V."/>
            <person name="Paris D.H."/>
            <person name="Patel P."/>
            <person name="Richards A.L."/>
            <person name="Sadzewicz L."/>
            <person name="Sears K."/>
            <person name="Seidman D."/>
            <person name="Sengamalay N."/>
            <person name="Stenos J."/>
            <person name="Tallon L.J."/>
            <person name="Vincent G."/>
            <person name="Fraser C.M."/>
            <person name="Munderloh U."/>
            <person name="Dunning-Hotopp J.C."/>
        </authorList>
    </citation>
    <scope>NUCLEOTIDE SEQUENCE [LARGE SCALE GENOMIC DNA]</scope>
    <source>
        <strain evidence="1 2">RML An4</strain>
    </source>
</reference>
<evidence type="ECO:0000313" key="2">
    <source>
        <dbReference type="Proteomes" id="UP000033661"/>
    </source>
</evidence>
<dbReference type="InterPro" id="IPR027417">
    <property type="entry name" value="P-loop_NTPase"/>
</dbReference>
<sequence length="266" mass="30664">MIIEHLEFSLKHKKLHNSWLIEAENIEQALKDIEKFICSKLLKNSIPLENNPDYHLIAREVSATSNAKNISIEQIRKLQEFLSKTSAISGCKVAVIYSADLMNLNAANSCLKILEDTPKNSYIFLITSRASSIISTIRSRCFKISTKSSERHSEEELYSKFIQPIADNENLNSKLEFIKQFNTKDRELWLDFTDSILLLMNRILKKSSGINIEFSDLENKIFHALPNRTPSYLVQKFADIKKLIYNTIDYDLDLKASYILVMSEFS</sequence>
<dbReference type="SUPFAM" id="SSF52540">
    <property type="entry name" value="P-loop containing nucleoside triphosphate hydrolases"/>
    <property type="match status" value="1"/>
</dbReference>
<comment type="caution">
    <text evidence="1">The sequence shown here is derived from an EMBL/GenBank/DDBJ whole genome shotgun (WGS) entry which is preliminary data.</text>
</comment>
<dbReference type="NCBIfam" id="NF005132">
    <property type="entry name" value="PRK06581.1"/>
    <property type="match status" value="1"/>
</dbReference>
<dbReference type="Pfam" id="PF13177">
    <property type="entry name" value="DNA_pol3_delta2"/>
    <property type="match status" value="1"/>
</dbReference>
<dbReference type="PANTHER" id="PTHR11669:SF8">
    <property type="entry name" value="DNA POLYMERASE III SUBUNIT DELTA"/>
    <property type="match status" value="1"/>
</dbReference>
<proteinExistence type="predicted"/>
<organism evidence="1 2">
    <name type="scientific">Rickettsia bellii str. RML An4</name>
    <dbReference type="NCBI Taxonomy" id="1359193"/>
    <lineage>
        <taxon>Bacteria</taxon>
        <taxon>Pseudomonadati</taxon>
        <taxon>Pseudomonadota</taxon>
        <taxon>Alphaproteobacteria</taxon>
        <taxon>Rickettsiales</taxon>
        <taxon>Rickettsiaceae</taxon>
        <taxon>Rickettsieae</taxon>
        <taxon>Rickettsia</taxon>
        <taxon>belli group</taxon>
    </lineage>
</organism>
<dbReference type="AlphaFoldDB" id="A0A0F3Q9E7"/>
<dbReference type="GO" id="GO:0006261">
    <property type="term" value="P:DNA-templated DNA replication"/>
    <property type="evidence" value="ECO:0007669"/>
    <property type="project" value="TreeGrafter"/>
</dbReference>
<dbReference type="EMBL" id="LAOI01000001">
    <property type="protein sequence ID" value="KJV89190.1"/>
    <property type="molecule type" value="Genomic_DNA"/>
</dbReference>
<protein>
    <submittedName>
        <fullName evidence="1">DNA polymerase III, delta subunit</fullName>
    </submittedName>
</protein>
<gene>
    <name evidence="1" type="ORF">RBEAN4_0160</name>
</gene>
<dbReference type="PATRIC" id="fig|1359193.3.peg.153"/>
<name>A0A0F3Q9E7_RICBE</name>
<keyword evidence="2" id="KW-1185">Reference proteome</keyword>
<evidence type="ECO:0000313" key="1">
    <source>
        <dbReference type="EMBL" id="KJV89190.1"/>
    </source>
</evidence>
<dbReference type="Proteomes" id="UP000033661">
    <property type="component" value="Unassembled WGS sequence"/>
</dbReference>
<dbReference type="Gene3D" id="3.40.50.300">
    <property type="entry name" value="P-loop containing nucleotide triphosphate hydrolases"/>
    <property type="match status" value="1"/>
</dbReference>
<dbReference type="RefSeq" id="WP_012151626.1">
    <property type="nucleotide sequence ID" value="NZ_LAOI01000001.1"/>
</dbReference>